<comment type="caution">
    <text evidence="3">The sequence shown here is derived from an EMBL/GenBank/DDBJ whole genome shotgun (WGS) entry which is preliminary data.</text>
</comment>
<feature type="domain" description="Phosphodiester glycosidase" evidence="2">
    <location>
        <begin position="178"/>
        <end position="357"/>
    </location>
</feature>
<keyword evidence="1" id="KW-0472">Membrane</keyword>
<accession>A0A7W5FL09</accession>
<dbReference type="AlphaFoldDB" id="A0A7W5FL09"/>
<dbReference type="InterPro" id="IPR018711">
    <property type="entry name" value="NAGPA"/>
</dbReference>
<evidence type="ECO:0000313" key="3">
    <source>
        <dbReference type="EMBL" id="MBB3108492.1"/>
    </source>
</evidence>
<gene>
    <name evidence="3" type="ORF">FHS18_000520</name>
</gene>
<dbReference type="PANTHER" id="PTHR40446:SF2">
    <property type="entry name" value="N-ACETYLGLUCOSAMINE-1-PHOSPHODIESTER ALPHA-N-ACETYLGLUCOSAMINIDASE"/>
    <property type="match status" value="1"/>
</dbReference>
<evidence type="ECO:0000259" key="2">
    <source>
        <dbReference type="Pfam" id="PF09992"/>
    </source>
</evidence>
<keyword evidence="1" id="KW-1133">Transmembrane helix</keyword>
<feature type="transmembrane region" description="Helical" evidence="1">
    <location>
        <begin position="12"/>
        <end position="28"/>
    </location>
</feature>
<dbReference type="EMBL" id="JACHXK010000001">
    <property type="protein sequence ID" value="MBB3108492.1"/>
    <property type="molecule type" value="Genomic_DNA"/>
</dbReference>
<reference evidence="3 4" key="1">
    <citation type="submission" date="2020-08" db="EMBL/GenBank/DDBJ databases">
        <title>Genomic Encyclopedia of Type Strains, Phase III (KMG-III): the genomes of soil and plant-associated and newly described type strains.</title>
        <authorList>
            <person name="Whitman W."/>
        </authorList>
    </citation>
    <scope>NUCLEOTIDE SEQUENCE [LARGE SCALE GENOMIC DNA]</scope>
    <source>
        <strain evidence="3 4">CECT 5862</strain>
    </source>
</reference>
<dbReference type="Pfam" id="PF09992">
    <property type="entry name" value="NAGPA"/>
    <property type="match status" value="1"/>
</dbReference>
<name>A0A7W5FL09_9BACL</name>
<evidence type="ECO:0000256" key="1">
    <source>
        <dbReference type="SAM" id="Phobius"/>
    </source>
</evidence>
<dbReference type="Proteomes" id="UP000570361">
    <property type="component" value="Unassembled WGS sequence"/>
</dbReference>
<sequence length="358" mass="38794">MMISVKQINRFGLLVTGPFFGILLYLMLTQVPITLPSSAFPKAAAGLTALAPEQTGTLISALDTAKQAAITTAQSIKKTVQLYTQTNQSMASIAKTAAAQMTRPALIYDSRITKKIGYPTRTITSDNITAQLFTIRAQNFTGYALKVKLKSRDAMKMVLGQDKVGGSETTLSAVKRYKAIAGVNAGGFADSGSKRYPLSTTVMNGRYTSGFEPSYKDLFFVGISEDMKLIGGEFKTQAQLDKLKPKFGASFVPVLLKNKVMQAIPSKWQTSPKRAPRTVIGNYKDNQLLFLVVDGYNETGSSGATLQEMQLLLSRYGAIDGYNLDGGGSTSLIFDGKIINHPSDGSLRSLPTHFLFFD</sequence>
<organism evidence="3 4">
    <name type="scientific">Paenibacillus phyllosphaerae</name>
    <dbReference type="NCBI Taxonomy" id="274593"/>
    <lineage>
        <taxon>Bacteria</taxon>
        <taxon>Bacillati</taxon>
        <taxon>Bacillota</taxon>
        <taxon>Bacilli</taxon>
        <taxon>Bacillales</taxon>
        <taxon>Paenibacillaceae</taxon>
        <taxon>Paenibacillus</taxon>
    </lineage>
</organism>
<dbReference type="PANTHER" id="PTHR40446">
    <property type="entry name" value="N-ACETYLGLUCOSAMINE-1-PHOSPHODIESTER ALPHA-N-ACETYLGLUCOSAMINIDASE"/>
    <property type="match status" value="1"/>
</dbReference>
<keyword evidence="1" id="KW-0812">Transmembrane</keyword>
<keyword evidence="4" id="KW-1185">Reference proteome</keyword>
<dbReference type="RefSeq" id="WP_183596586.1">
    <property type="nucleotide sequence ID" value="NZ_JACHXK010000001.1"/>
</dbReference>
<protein>
    <submittedName>
        <fullName evidence="3">Exopolysaccharide biosynthesis protein</fullName>
    </submittedName>
</protein>
<proteinExistence type="predicted"/>
<evidence type="ECO:0000313" key="4">
    <source>
        <dbReference type="Proteomes" id="UP000570361"/>
    </source>
</evidence>